<gene>
    <name evidence="7" type="ORF">CIPAW_13G065100</name>
</gene>
<dbReference type="GO" id="GO:0045892">
    <property type="term" value="P:negative regulation of DNA-templated transcription"/>
    <property type="evidence" value="ECO:0007669"/>
    <property type="project" value="InterPro"/>
</dbReference>
<evidence type="ECO:0000256" key="3">
    <source>
        <dbReference type="ARBA" id="ARBA00023015"/>
    </source>
</evidence>
<evidence type="ECO:0000256" key="4">
    <source>
        <dbReference type="ARBA" id="ARBA00023163"/>
    </source>
</evidence>
<name>A0A8T1NQ75_CARIL</name>
<keyword evidence="4" id="KW-0804">Transcription</keyword>
<keyword evidence="3" id="KW-0805">Transcription regulation</keyword>
<proteinExistence type="predicted"/>
<evidence type="ECO:0000256" key="5">
    <source>
        <dbReference type="ARBA" id="ARBA00023242"/>
    </source>
</evidence>
<dbReference type="PROSITE" id="PS51754">
    <property type="entry name" value="OVATE"/>
    <property type="match status" value="1"/>
</dbReference>
<comment type="caution">
    <text evidence="7">The sequence shown here is derived from an EMBL/GenBank/DDBJ whole genome shotgun (WGS) entry which is preliminary data.</text>
</comment>
<evidence type="ECO:0000259" key="6">
    <source>
        <dbReference type="PROSITE" id="PS51754"/>
    </source>
</evidence>
<dbReference type="PANTHER" id="PTHR34042">
    <property type="entry name" value="TRANSCRIPTION REPRESSOR OFP17"/>
    <property type="match status" value="1"/>
</dbReference>
<dbReference type="EMBL" id="CM031821">
    <property type="protein sequence ID" value="KAG6631073.1"/>
    <property type="molecule type" value="Genomic_DNA"/>
</dbReference>
<keyword evidence="5" id="KW-0539">Nucleus</keyword>
<evidence type="ECO:0000256" key="1">
    <source>
        <dbReference type="ARBA" id="ARBA00004123"/>
    </source>
</evidence>
<evidence type="ECO:0000313" key="7">
    <source>
        <dbReference type="EMBL" id="KAG6631073.1"/>
    </source>
</evidence>
<dbReference type="InterPro" id="IPR006458">
    <property type="entry name" value="Ovate_C"/>
</dbReference>
<accession>A0A8T1NQ75</accession>
<keyword evidence="8" id="KW-1185">Reference proteome</keyword>
<comment type="subcellular location">
    <subcellularLocation>
        <location evidence="1">Nucleus</location>
    </subcellularLocation>
</comment>
<reference evidence="7" key="1">
    <citation type="submission" date="2020-12" db="EMBL/GenBank/DDBJ databases">
        <title>WGS assembly of Carya illinoinensis cv. Pawnee.</title>
        <authorList>
            <person name="Platts A."/>
            <person name="Shu S."/>
            <person name="Wright S."/>
            <person name="Barry K."/>
            <person name="Edger P."/>
            <person name="Pires J.C."/>
            <person name="Schmutz J."/>
        </authorList>
    </citation>
    <scope>NUCLEOTIDE SEQUENCE</scope>
    <source>
        <tissue evidence="7">Leaf</tissue>
    </source>
</reference>
<sequence>MPTQPPFLQQHSAFKSLEMTLKALPAFGSKLLNPCRKFLRVFKFRIRKPVFIRALRARPHRTKAEKSPPKNRITALLTGYRSIRKSKEMDRVRELSNGHSGRREGQLFPSPITAAYMKATRAGKREASDDEDVEDACRSFENYLVEMIAKEGKVRDLMDVEELLHCWKSLKSPVFIDLVCRFYGELCKDLFSTKDEESDGP</sequence>
<organism evidence="7 8">
    <name type="scientific">Carya illinoinensis</name>
    <name type="common">Pecan</name>
    <dbReference type="NCBI Taxonomy" id="32201"/>
    <lineage>
        <taxon>Eukaryota</taxon>
        <taxon>Viridiplantae</taxon>
        <taxon>Streptophyta</taxon>
        <taxon>Embryophyta</taxon>
        <taxon>Tracheophyta</taxon>
        <taxon>Spermatophyta</taxon>
        <taxon>Magnoliopsida</taxon>
        <taxon>eudicotyledons</taxon>
        <taxon>Gunneridae</taxon>
        <taxon>Pentapetalae</taxon>
        <taxon>rosids</taxon>
        <taxon>fabids</taxon>
        <taxon>Fagales</taxon>
        <taxon>Juglandaceae</taxon>
        <taxon>Carya</taxon>
    </lineage>
</organism>
<dbReference type="InterPro" id="IPR044686">
    <property type="entry name" value="OFP17"/>
</dbReference>
<dbReference type="PANTHER" id="PTHR34042:SF1">
    <property type="entry name" value="TRANSCRIPTION REPRESSOR OFP17"/>
    <property type="match status" value="1"/>
</dbReference>
<dbReference type="Proteomes" id="UP000811609">
    <property type="component" value="Chromosome 13"/>
</dbReference>
<evidence type="ECO:0000256" key="2">
    <source>
        <dbReference type="ARBA" id="ARBA00022491"/>
    </source>
</evidence>
<dbReference type="AlphaFoldDB" id="A0A8T1NQ75"/>
<feature type="domain" description="OVATE" evidence="6">
    <location>
        <begin position="129"/>
        <end position="189"/>
    </location>
</feature>
<keyword evidence="2" id="KW-0678">Repressor</keyword>
<protein>
    <recommendedName>
        <fullName evidence="6">OVATE domain-containing protein</fullName>
    </recommendedName>
</protein>
<dbReference type="GO" id="GO:0005634">
    <property type="term" value="C:nucleus"/>
    <property type="evidence" value="ECO:0007669"/>
    <property type="project" value="UniProtKB-SubCell"/>
</dbReference>
<evidence type="ECO:0000313" key="8">
    <source>
        <dbReference type="Proteomes" id="UP000811609"/>
    </source>
</evidence>